<reference evidence="3" key="1">
    <citation type="submission" date="2023-03" db="EMBL/GenBank/DDBJ databases">
        <title>Edaphobacter sp.</title>
        <authorList>
            <person name="Huber K.J."/>
            <person name="Papendorf J."/>
            <person name="Pilke C."/>
            <person name="Bunk B."/>
            <person name="Sproeer C."/>
            <person name="Pester M."/>
        </authorList>
    </citation>
    <scope>NUCLEOTIDE SEQUENCE</scope>
    <source>
        <strain evidence="3">DSM 110680</strain>
    </source>
</reference>
<dbReference type="InterPro" id="IPR050218">
    <property type="entry name" value="LptD"/>
</dbReference>
<dbReference type="PANTHER" id="PTHR30189">
    <property type="entry name" value="LPS-ASSEMBLY PROTEIN"/>
    <property type="match status" value="1"/>
</dbReference>
<dbReference type="InterPro" id="IPR020889">
    <property type="entry name" value="LipoPS_assembly_LptD"/>
</dbReference>
<dbReference type="Pfam" id="PF04453">
    <property type="entry name" value="LptD"/>
    <property type="match status" value="1"/>
</dbReference>
<feature type="region of interest" description="Disordered" evidence="1">
    <location>
        <begin position="489"/>
        <end position="510"/>
    </location>
</feature>
<protein>
    <submittedName>
        <fullName evidence="3">LPS assembly protein LptD</fullName>
    </submittedName>
</protein>
<feature type="region of interest" description="Disordered" evidence="1">
    <location>
        <begin position="24"/>
        <end position="59"/>
    </location>
</feature>
<evidence type="ECO:0000256" key="1">
    <source>
        <dbReference type="SAM" id="MobiDB-lite"/>
    </source>
</evidence>
<dbReference type="EMBL" id="CP121196">
    <property type="protein sequence ID" value="XBH19766.1"/>
    <property type="molecule type" value="Genomic_DNA"/>
</dbReference>
<dbReference type="GO" id="GO:1990351">
    <property type="term" value="C:transporter complex"/>
    <property type="evidence" value="ECO:0007669"/>
    <property type="project" value="TreeGrafter"/>
</dbReference>
<gene>
    <name evidence="3" type="primary">lptD</name>
    <name evidence="3" type="ORF">P8935_10715</name>
</gene>
<proteinExistence type="inferred from homology"/>
<dbReference type="RefSeq" id="WP_348264987.1">
    <property type="nucleotide sequence ID" value="NZ_CP121196.1"/>
</dbReference>
<dbReference type="GO" id="GO:0043165">
    <property type="term" value="P:Gram-negative-bacterium-type cell outer membrane assembly"/>
    <property type="evidence" value="ECO:0007669"/>
    <property type="project" value="InterPro"/>
</dbReference>
<name>A0AAU7DQS6_9BACT</name>
<sequence>MFITVITLCHLQLVGQVLTKALPPAQSPASATEGEQKISPSQLPDDPGQEAIPVAKPEPVPAGGVPVQLEAGRQTWVSNTWTGTGGVVVHYHDYILRADKVVYHRDTSELEAEGHLQVTGGPSDAYITASHGDMRLDMHTARFYDVNGSLGVRRAGRIAVYSTANPFLFSGRVLLQTGEGSYKIVDGTMTNCRLPKPDWQLIAHAIAVANNQATTKNVFFKFVGIPLFYLPYLRHPVDETGRESGLLIPVVSSSTTRGLIIGEQVYIVLNRSMDMVVGTEYYSKRGWAPNGDFRYKGAGLNHFTAKWNALFDRGIFVPPSTTLVHQGGTDIAADGRYDLTSETRAALKTEYLSSYLYKLAFNDNYLQAVNSQVHSTISLTHTHNGFVPSAYLERLQNFASSNQGDEVRILHLPSLRFDVLSEPLHTSPFYWRMGSSISYLGRSEFGFHVRNLGRFDLYPHLSLPLAGGGWSVVPEIALRETAYTGSQVPDLAGANGGTPSVSHDPLSRSNLEASVDVRPPALERDFRIGNHELRHVIEPELMYNFVGGIGGKARSVPLFDPTDIATDTNEIGFSLTQRFFTKADNASPCQAGDSEESSTCPAQPREWATWQIAQKYFLNPTFGGALIPGRRNVFDTTLDLTGIAFLTNARNLSPLVSRLRFEAVNNLRIEWDLDYDPRGGRLDADNLFAGYNFGMTTVGLGHSLLNAVDEKGSAASLIQSQQLQPFIEIGKPNAAGLNLAANGGYDFVNGALQYAGVQAVYNWNCCGLSLGYRRFALGSVRDETQYLYSFTLANFGSVGDIRRSNTVFHDPGLPPAY</sequence>
<organism evidence="3">
    <name type="scientific">Telmatobacter sp. DSM 110680</name>
    <dbReference type="NCBI Taxonomy" id="3036704"/>
    <lineage>
        <taxon>Bacteria</taxon>
        <taxon>Pseudomonadati</taxon>
        <taxon>Acidobacteriota</taxon>
        <taxon>Terriglobia</taxon>
        <taxon>Terriglobales</taxon>
        <taxon>Acidobacteriaceae</taxon>
        <taxon>Telmatobacter</taxon>
    </lineage>
</organism>
<evidence type="ECO:0000259" key="2">
    <source>
        <dbReference type="Pfam" id="PF04453"/>
    </source>
</evidence>
<dbReference type="InterPro" id="IPR007543">
    <property type="entry name" value="LptD_C"/>
</dbReference>
<feature type="domain" description="LptD C-terminal" evidence="2">
    <location>
        <begin position="333"/>
        <end position="714"/>
    </location>
</feature>
<accession>A0AAU7DQS6</accession>
<dbReference type="AlphaFoldDB" id="A0AAU7DQS6"/>
<feature type="compositionally biased region" description="Polar residues" evidence="1">
    <location>
        <begin position="497"/>
        <end position="510"/>
    </location>
</feature>
<dbReference type="GO" id="GO:0009279">
    <property type="term" value="C:cell outer membrane"/>
    <property type="evidence" value="ECO:0007669"/>
    <property type="project" value="InterPro"/>
</dbReference>
<dbReference type="PANTHER" id="PTHR30189:SF1">
    <property type="entry name" value="LPS-ASSEMBLY PROTEIN LPTD"/>
    <property type="match status" value="1"/>
</dbReference>
<dbReference type="HAMAP" id="MF_01411">
    <property type="entry name" value="LPS_assembly_LptD"/>
    <property type="match status" value="1"/>
</dbReference>
<evidence type="ECO:0000313" key="3">
    <source>
        <dbReference type="EMBL" id="XBH19766.1"/>
    </source>
</evidence>
<dbReference type="GO" id="GO:0015920">
    <property type="term" value="P:lipopolysaccharide transport"/>
    <property type="evidence" value="ECO:0007669"/>
    <property type="project" value="InterPro"/>
</dbReference>